<dbReference type="InterPro" id="IPR051163">
    <property type="entry name" value="Sodium:Solute_Symporter_SSF"/>
</dbReference>
<evidence type="ECO:0000256" key="2">
    <source>
        <dbReference type="ARBA" id="ARBA00006434"/>
    </source>
</evidence>
<feature type="transmembrane region" description="Helical" evidence="12">
    <location>
        <begin position="117"/>
        <end position="138"/>
    </location>
</feature>
<feature type="transmembrane region" description="Helical" evidence="12">
    <location>
        <begin position="181"/>
        <end position="201"/>
    </location>
</feature>
<gene>
    <name evidence="13" type="ORF">DCW74_15680</name>
    <name evidence="14" type="ORF">DEB45_05915</name>
</gene>
<evidence type="ECO:0000256" key="12">
    <source>
        <dbReference type="SAM" id="Phobius"/>
    </source>
</evidence>
<keyword evidence="8" id="KW-0406">Ion transport</keyword>
<feature type="transmembrane region" description="Helical" evidence="12">
    <location>
        <begin position="427"/>
        <end position="444"/>
    </location>
</feature>
<keyword evidence="4" id="KW-1003">Cell membrane</keyword>
<evidence type="ECO:0000256" key="9">
    <source>
        <dbReference type="ARBA" id="ARBA00023136"/>
    </source>
</evidence>
<feature type="transmembrane region" description="Helical" evidence="12">
    <location>
        <begin position="6"/>
        <end position="22"/>
    </location>
</feature>
<keyword evidence="9 12" id="KW-0472">Membrane</keyword>
<accession>A0A350P797</accession>
<dbReference type="RefSeq" id="WP_272964769.1">
    <property type="nucleotide sequence ID" value="NZ_CALBIY010000089.1"/>
</dbReference>
<feature type="transmembrane region" description="Helical" evidence="12">
    <location>
        <begin position="400"/>
        <end position="420"/>
    </location>
</feature>
<keyword evidence="5 12" id="KW-0812">Transmembrane</keyword>
<feature type="transmembrane region" description="Helical" evidence="12">
    <location>
        <begin position="533"/>
        <end position="550"/>
    </location>
</feature>
<dbReference type="PROSITE" id="PS50283">
    <property type="entry name" value="NA_SOLUT_SYMP_3"/>
    <property type="match status" value="1"/>
</dbReference>
<feature type="transmembrane region" description="Helical" evidence="12">
    <location>
        <begin position="42"/>
        <end position="59"/>
    </location>
</feature>
<comment type="caution">
    <text evidence="13">The sequence shown here is derived from an EMBL/GenBank/DDBJ whole genome shotgun (WGS) entry which is preliminary data.</text>
</comment>
<feature type="transmembrane region" description="Helical" evidence="12">
    <location>
        <begin position="261"/>
        <end position="284"/>
    </location>
</feature>
<evidence type="ECO:0000256" key="6">
    <source>
        <dbReference type="ARBA" id="ARBA00022989"/>
    </source>
</evidence>
<evidence type="ECO:0000256" key="11">
    <source>
        <dbReference type="RuleBase" id="RU362091"/>
    </source>
</evidence>
<evidence type="ECO:0000256" key="10">
    <source>
        <dbReference type="ARBA" id="ARBA00023201"/>
    </source>
</evidence>
<dbReference type="Proteomes" id="UP000264779">
    <property type="component" value="Unassembled WGS sequence"/>
</dbReference>
<feature type="transmembrane region" description="Helical" evidence="12">
    <location>
        <begin position="150"/>
        <end position="174"/>
    </location>
</feature>
<keyword evidence="3" id="KW-0813">Transport</keyword>
<comment type="subcellular location">
    <subcellularLocation>
        <location evidence="1">Cell membrane</location>
        <topology evidence="1">Multi-pass membrane protein</topology>
    </subcellularLocation>
</comment>
<feature type="transmembrane region" description="Helical" evidence="12">
    <location>
        <begin position="304"/>
        <end position="329"/>
    </location>
</feature>
<evidence type="ECO:0000256" key="8">
    <source>
        <dbReference type="ARBA" id="ARBA00023065"/>
    </source>
</evidence>
<evidence type="ECO:0000256" key="7">
    <source>
        <dbReference type="ARBA" id="ARBA00023053"/>
    </source>
</evidence>
<dbReference type="PANTHER" id="PTHR42985">
    <property type="entry name" value="SODIUM-COUPLED MONOCARBOXYLATE TRANSPORTER"/>
    <property type="match status" value="1"/>
</dbReference>
<dbReference type="Gene3D" id="1.20.1730.10">
    <property type="entry name" value="Sodium/glucose cotransporter"/>
    <property type="match status" value="1"/>
</dbReference>
<evidence type="ECO:0000256" key="5">
    <source>
        <dbReference type="ARBA" id="ARBA00022692"/>
    </source>
</evidence>
<sequence>MMYEYLVIAGYFLLIIGIGFAFKSMAKNSTSDYFRGGGRMLWWMVGSTAFMAQFSAWTFTGAAGKAFSDGFAISLVFFANTFAYFCGWAYFSARFRQMRVDTPTQGIKRRFGSQNELFFSWALIVFSMINAGVWLNALGVFSSAVFNADISLTIIATGLTVLFVSVLSGAWGVVASDFVQTLIVAIISTACAIVALVKVGGPVALVNDFPVDFVMGPDMNYGILLFGTFVFFLAKQLITIMNLNDSFRFLNAKDSINARKAALLAMVLMGVGSIIWFIPPWAAAILYPDAASAYPQLGNKAGDAVYLVFTRNAMPIGTVGLLLAGLFAASMSSMDSALNKNAGIFVRSVYQPFLLKKAKEVSDQHLLNVSRLVSFLSGILVIVVALFFKSLKELSLFELMMNVSTMIQVPLLIPLIFGLLIKRTPQWAPWVTVIIGLAVSWIMSDLITPDKLVSWLELNIVLTRRESVDAGLMLMILAHLVITAGFFCATSWFYRSDKDPHKAQTDLFFEDLATPVIADYEQSEVDRQQREKLGIMVIIMSVGMLAMTLIPNPLWGRGMFLVCSIVMVCIGVLLKQSAKKKPYPPVHSPLASEK</sequence>
<keyword evidence="6 12" id="KW-1133">Transmembrane helix</keyword>
<evidence type="ECO:0000313" key="13">
    <source>
        <dbReference type="EMBL" id="HAW77164.1"/>
    </source>
</evidence>
<keyword evidence="10" id="KW-0739">Sodium transport</keyword>
<proteinExistence type="inferred from homology"/>
<dbReference type="InterPro" id="IPR038377">
    <property type="entry name" value="Na/Glc_symporter_sf"/>
</dbReference>
<dbReference type="GO" id="GO:0006814">
    <property type="term" value="P:sodium ion transport"/>
    <property type="evidence" value="ECO:0007669"/>
    <property type="project" value="UniProtKB-KW"/>
</dbReference>
<organism evidence="13 15">
    <name type="scientific">Alteromonas australica</name>
    <dbReference type="NCBI Taxonomy" id="589873"/>
    <lineage>
        <taxon>Bacteria</taxon>
        <taxon>Pseudomonadati</taxon>
        <taxon>Pseudomonadota</taxon>
        <taxon>Gammaproteobacteria</taxon>
        <taxon>Alteromonadales</taxon>
        <taxon>Alteromonadaceae</taxon>
        <taxon>Alteromonas/Salinimonas group</taxon>
        <taxon>Alteromonas</taxon>
    </lineage>
</organism>
<feature type="transmembrane region" description="Helical" evidence="12">
    <location>
        <begin position="556"/>
        <end position="574"/>
    </location>
</feature>
<dbReference type="Proteomes" id="UP000263517">
    <property type="component" value="Unassembled WGS sequence"/>
</dbReference>
<keyword evidence="7" id="KW-0915">Sodium</keyword>
<evidence type="ECO:0000313" key="16">
    <source>
        <dbReference type="Proteomes" id="UP000264779"/>
    </source>
</evidence>
<feature type="transmembrane region" description="Helical" evidence="12">
    <location>
        <begin position="366"/>
        <end position="388"/>
    </location>
</feature>
<dbReference type="Pfam" id="PF00474">
    <property type="entry name" value="SSF"/>
    <property type="match status" value="1"/>
</dbReference>
<name>A0A350P797_9ALTE</name>
<protein>
    <submittedName>
        <fullName evidence="13">Transporter</fullName>
    </submittedName>
</protein>
<evidence type="ECO:0000256" key="3">
    <source>
        <dbReference type="ARBA" id="ARBA00022448"/>
    </source>
</evidence>
<feature type="transmembrane region" description="Helical" evidence="12">
    <location>
        <begin position="472"/>
        <end position="494"/>
    </location>
</feature>
<evidence type="ECO:0000313" key="15">
    <source>
        <dbReference type="Proteomes" id="UP000263517"/>
    </source>
</evidence>
<feature type="transmembrane region" description="Helical" evidence="12">
    <location>
        <begin position="221"/>
        <end position="240"/>
    </location>
</feature>
<dbReference type="GO" id="GO:0015293">
    <property type="term" value="F:symporter activity"/>
    <property type="evidence" value="ECO:0007669"/>
    <property type="project" value="TreeGrafter"/>
</dbReference>
<dbReference type="EMBL" id="DNAN01000552">
    <property type="protein sequence ID" value="HAW77164.1"/>
    <property type="molecule type" value="Genomic_DNA"/>
</dbReference>
<dbReference type="EMBL" id="DONK01000090">
    <property type="protein sequence ID" value="HBU50775.1"/>
    <property type="molecule type" value="Genomic_DNA"/>
</dbReference>
<evidence type="ECO:0000256" key="1">
    <source>
        <dbReference type="ARBA" id="ARBA00004651"/>
    </source>
</evidence>
<dbReference type="GO" id="GO:0005886">
    <property type="term" value="C:plasma membrane"/>
    <property type="evidence" value="ECO:0007669"/>
    <property type="project" value="UniProtKB-SubCell"/>
</dbReference>
<comment type="similarity">
    <text evidence="2 11">Belongs to the sodium:solute symporter (SSF) (TC 2.A.21) family.</text>
</comment>
<dbReference type="AlphaFoldDB" id="A0A350P797"/>
<evidence type="ECO:0000256" key="4">
    <source>
        <dbReference type="ARBA" id="ARBA00022475"/>
    </source>
</evidence>
<dbReference type="PANTHER" id="PTHR42985:SF40">
    <property type="entry name" value="LD47995P-RELATED"/>
    <property type="match status" value="1"/>
</dbReference>
<feature type="transmembrane region" description="Helical" evidence="12">
    <location>
        <begin position="71"/>
        <end position="91"/>
    </location>
</feature>
<reference evidence="15 16" key="1">
    <citation type="journal article" date="2018" name="Nat. Biotechnol.">
        <title>A standardized bacterial taxonomy based on genome phylogeny substantially revises the tree of life.</title>
        <authorList>
            <person name="Parks D.H."/>
            <person name="Chuvochina M."/>
            <person name="Waite D.W."/>
            <person name="Rinke C."/>
            <person name="Skarshewski A."/>
            <person name="Chaumeil P.A."/>
            <person name="Hugenholtz P."/>
        </authorList>
    </citation>
    <scope>NUCLEOTIDE SEQUENCE [LARGE SCALE GENOMIC DNA]</scope>
    <source>
        <strain evidence="14">UBA11621</strain>
        <strain evidence="13">UBA11978</strain>
    </source>
</reference>
<evidence type="ECO:0000313" key="14">
    <source>
        <dbReference type="EMBL" id="HBU50775.1"/>
    </source>
</evidence>
<dbReference type="InterPro" id="IPR001734">
    <property type="entry name" value="Na/solute_symporter"/>
</dbReference>